<keyword evidence="4" id="KW-1133">Transmembrane helix</keyword>
<dbReference type="GO" id="GO:0005773">
    <property type="term" value="C:vacuole"/>
    <property type="evidence" value="ECO:0007669"/>
    <property type="project" value="TreeGrafter"/>
</dbReference>
<dbReference type="InterPro" id="IPR058533">
    <property type="entry name" value="Cation_efflux_TM"/>
</dbReference>
<name>A0A2U1N7J4_ARTAN</name>
<dbReference type="AlphaFoldDB" id="A0A2U1N7J4"/>
<dbReference type="SUPFAM" id="SSF161111">
    <property type="entry name" value="Cation efflux protein transmembrane domain-like"/>
    <property type="match status" value="1"/>
</dbReference>
<dbReference type="GO" id="GO:0005385">
    <property type="term" value="F:zinc ion transmembrane transporter activity"/>
    <property type="evidence" value="ECO:0007669"/>
    <property type="project" value="TreeGrafter"/>
</dbReference>
<keyword evidence="3" id="KW-0864">Zinc transport</keyword>
<keyword evidence="3" id="KW-0406">Ion transport</keyword>
<comment type="subcellular location">
    <subcellularLocation>
        <location evidence="1">Membrane</location>
        <topology evidence="1">Multi-pass membrane protein</topology>
    </subcellularLocation>
</comment>
<evidence type="ECO:0000256" key="4">
    <source>
        <dbReference type="ARBA" id="ARBA00022989"/>
    </source>
</evidence>
<evidence type="ECO:0000313" key="7">
    <source>
        <dbReference type="EMBL" id="PWA69447.1"/>
    </source>
</evidence>
<keyword evidence="8" id="KW-1185">Reference proteome</keyword>
<keyword evidence="3" id="KW-0862">Zinc</keyword>
<accession>A0A2U1N7J4</accession>
<gene>
    <name evidence="7" type="ORF">CTI12_AA297130</name>
</gene>
<protein>
    <submittedName>
        <fullName evidence="7">MTP</fullName>
    </submittedName>
</protein>
<feature type="domain" description="Cation efflux protein transmembrane" evidence="6">
    <location>
        <begin position="4"/>
        <end position="47"/>
    </location>
</feature>
<proteinExistence type="predicted"/>
<organism evidence="7 8">
    <name type="scientific">Artemisia annua</name>
    <name type="common">Sweet wormwood</name>
    <dbReference type="NCBI Taxonomy" id="35608"/>
    <lineage>
        <taxon>Eukaryota</taxon>
        <taxon>Viridiplantae</taxon>
        <taxon>Streptophyta</taxon>
        <taxon>Embryophyta</taxon>
        <taxon>Tracheophyta</taxon>
        <taxon>Spermatophyta</taxon>
        <taxon>Magnoliopsida</taxon>
        <taxon>eudicotyledons</taxon>
        <taxon>Gunneridae</taxon>
        <taxon>Pentapetalae</taxon>
        <taxon>asterids</taxon>
        <taxon>campanulids</taxon>
        <taxon>Asterales</taxon>
        <taxon>Asteraceae</taxon>
        <taxon>Asteroideae</taxon>
        <taxon>Anthemideae</taxon>
        <taxon>Artemisiinae</taxon>
        <taxon>Artemisia</taxon>
    </lineage>
</organism>
<evidence type="ECO:0000256" key="5">
    <source>
        <dbReference type="ARBA" id="ARBA00023136"/>
    </source>
</evidence>
<dbReference type="EMBL" id="PKPP01003436">
    <property type="protein sequence ID" value="PWA69447.1"/>
    <property type="molecule type" value="Genomic_DNA"/>
</dbReference>
<evidence type="ECO:0000313" key="8">
    <source>
        <dbReference type="Proteomes" id="UP000245207"/>
    </source>
</evidence>
<dbReference type="STRING" id="35608.A0A2U1N7J4"/>
<dbReference type="InterPro" id="IPR050681">
    <property type="entry name" value="CDF/SLC30A"/>
</dbReference>
<keyword evidence="5" id="KW-0472">Membrane</keyword>
<dbReference type="Pfam" id="PF01545">
    <property type="entry name" value="Cation_efflux"/>
    <property type="match status" value="1"/>
</dbReference>
<evidence type="ECO:0000256" key="1">
    <source>
        <dbReference type="ARBA" id="ARBA00004141"/>
    </source>
</evidence>
<sequence length="75" mass="7909">MWKLWAGIALCVIFMTVKVVGGVKANSLLILTDAAHLLLDVAAFGILDAAPLDDVVGDLLSGIKSENMDIRSSVI</sequence>
<dbReference type="InterPro" id="IPR027469">
    <property type="entry name" value="Cation_efflux_TMD_sf"/>
</dbReference>
<evidence type="ECO:0000259" key="6">
    <source>
        <dbReference type="Pfam" id="PF01545"/>
    </source>
</evidence>
<evidence type="ECO:0000256" key="3">
    <source>
        <dbReference type="ARBA" id="ARBA00022906"/>
    </source>
</evidence>
<keyword evidence="2" id="KW-0812">Transmembrane</keyword>
<evidence type="ECO:0000256" key="2">
    <source>
        <dbReference type="ARBA" id="ARBA00022692"/>
    </source>
</evidence>
<dbReference type="GO" id="GO:0005886">
    <property type="term" value="C:plasma membrane"/>
    <property type="evidence" value="ECO:0007669"/>
    <property type="project" value="TreeGrafter"/>
</dbReference>
<dbReference type="Proteomes" id="UP000245207">
    <property type="component" value="Unassembled WGS sequence"/>
</dbReference>
<reference evidence="7 8" key="1">
    <citation type="journal article" date="2018" name="Mol. Plant">
        <title>The genome of Artemisia annua provides insight into the evolution of Asteraceae family and artemisinin biosynthesis.</title>
        <authorList>
            <person name="Shen Q."/>
            <person name="Zhang L."/>
            <person name="Liao Z."/>
            <person name="Wang S."/>
            <person name="Yan T."/>
            <person name="Shi P."/>
            <person name="Liu M."/>
            <person name="Fu X."/>
            <person name="Pan Q."/>
            <person name="Wang Y."/>
            <person name="Lv Z."/>
            <person name="Lu X."/>
            <person name="Zhang F."/>
            <person name="Jiang W."/>
            <person name="Ma Y."/>
            <person name="Chen M."/>
            <person name="Hao X."/>
            <person name="Li L."/>
            <person name="Tang Y."/>
            <person name="Lv G."/>
            <person name="Zhou Y."/>
            <person name="Sun X."/>
            <person name="Brodelius P.E."/>
            <person name="Rose J.K.C."/>
            <person name="Tang K."/>
        </authorList>
    </citation>
    <scope>NUCLEOTIDE SEQUENCE [LARGE SCALE GENOMIC DNA]</scope>
    <source>
        <strain evidence="8">cv. Huhao1</strain>
        <tissue evidence="7">Leaf</tissue>
    </source>
</reference>
<dbReference type="PANTHER" id="PTHR11562:SF100">
    <property type="entry name" value="METAL TOLERANCE PROTEIN A2"/>
    <property type="match status" value="1"/>
</dbReference>
<dbReference type="PANTHER" id="PTHR11562">
    <property type="entry name" value="CATION EFFLUX PROTEIN/ ZINC TRANSPORTER"/>
    <property type="match status" value="1"/>
</dbReference>
<comment type="caution">
    <text evidence="7">The sequence shown here is derived from an EMBL/GenBank/DDBJ whole genome shotgun (WGS) entry which is preliminary data.</text>
</comment>
<dbReference type="Gene3D" id="1.20.1510.10">
    <property type="entry name" value="Cation efflux protein transmembrane domain"/>
    <property type="match status" value="1"/>
</dbReference>
<keyword evidence="3" id="KW-0813">Transport</keyword>
<dbReference type="OrthoDB" id="9944568at2759"/>